<accession>A0AAI9V8W6</accession>
<evidence type="ECO:0000313" key="2">
    <source>
        <dbReference type="EMBL" id="KAK1471323.1"/>
    </source>
</evidence>
<dbReference type="EMBL" id="MPDP01000204">
    <property type="protein sequence ID" value="KAK1471323.1"/>
    <property type="molecule type" value="Genomic_DNA"/>
</dbReference>
<evidence type="ECO:0000256" key="1">
    <source>
        <dbReference type="SAM" id="MobiDB-lite"/>
    </source>
</evidence>
<name>A0AAI9V8W6_9PEZI</name>
<dbReference type="Proteomes" id="UP001239213">
    <property type="component" value="Unassembled WGS sequence"/>
</dbReference>
<sequence>MYEDELGWEGQADTGRLAPLFLVLASTGALRGCCWSMKLQGQGHDAPAVVRNRDPSNVVDREGQIKSGRKRPYSKGAHPPAHPPWPKSFAAESGPPKRHRFAFHTLFVALITACDRLTDSQNQHSANLHGLTPALPCLLAAQGPGQTTPIAPAWASETIVPVFQERGHLLHTFGLFHDGTRETHLFLHSPTPTTGAGCIVLPRLDGTWYAQLE</sequence>
<dbReference type="AlphaFoldDB" id="A0AAI9V8W6"/>
<protein>
    <submittedName>
        <fullName evidence="2">Uncharacterized protein</fullName>
    </submittedName>
</protein>
<keyword evidence="3" id="KW-1185">Reference proteome</keyword>
<gene>
    <name evidence="2" type="ORF">CCUS01_17389</name>
</gene>
<feature type="compositionally biased region" description="Basic and acidic residues" evidence="1">
    <location>
        <begin position="51"/>
        <end position="64"/>
    </location>
</feature>
<feature type="region of interest" description="Disordered" evidence="1">
    <location>
        <begin position="46"/>
        <end position="93"/>
    </location>
</feature>
<proteinExistence type="predicted"/>
<evidence type="ECO:0000313" key="3">
    <source>
        <dbReference type="Proteomes" id="UP001239213"/>
    </source>
</evidence>
<organism evidence="2 3">
    <name type="scientific">Colletotrichum cuscutae</name>
    <dbReference type="NCBI Taxonomy" id="1209917"/>
    <lineage>
        <taxon>Eukaryota</taxon>
        <taxon>Fungi</taxon>
        <taxon>Dikarya</taxon>
        <taxon>Ascomycota</taxon>
        <taxon>Pezizomycotina</taxon>
        <taxon>Sordariomycetes</taxon>
        <taxon>Hypocreomycetidae</taxon>
        <taxon>Glomerellales</taxon>
        <taxon>Glomerellaceae</taxon>
        <taxon>Colletotrichum</taxon>
        <taxon>Colletotrichum acutatum species complex</taxon>
    </lineage>
</organism>
<comment type="caution">
    <text evidence="2">The sequence shown here is derived from an EMBL/GenBank/DDBJ whole genome shotgun (WGS) entry which is preliminary data.</text>
</comment>
<reference evidence="2" key="1">
    <citation type="submission" date="2016-11" db="EMBL/GenBank/DDBJ databases">
        <title>The genome sequence of Colletotrichum cuscutae.</title>
        <authorList>
            <person name="Baroncelli R."/>
        </authorList>
    </citation>
    <scope>NUCLEOTIDE SEQUENCE</scope>
    <source>
        <strain evidence="2">IMI 304802</strain>
    </source>
</reference>